<dbReference type="InterPro" id="IPR058245">
    <property type="entry name" value="NreC/VraR/RcsB-like_REC"/>
</dbReference>
<feature type="modified residue" description="4-aspartylphosphate" evidence="5">
    <location>
        <position position="64"/>
    </location>
</feature>
<evidence type="ECO:0000256" key="6">
    <source>
        <dbReference type="SAM" id="MobiDB-lite"/>
    </source>
</evidence>
<feature type="domain" description="Response regulatory" evidence="8">
    <location>
        <begin position="13"/>
        <end position="129"/>
    </location>
</feature>
<keyword evidence="1 5" id="KW-0597">Phosphoprotein</keyword>
<evidence type="ECO:0000256" key="5">
    <source>
        <dbReference type="PROSITE-ProRule" id="PRU00169"/>
    </source>
</evidence>
<dbReference type="CDD" id="cd06170">
    <property type="entry name" value="LuxR_C_like"/>
    <property type="match status" value="1"/>
</dbReference>
<keyword evidence="10" id="KW-1185">Reference proteome</keyword>
<keyword evidence="2" id="KW-0805">Transcription regulation</keyword>
<keyword evidence="3" id="KW-0238">DNA-binding</keyword>
<dbReference type="PANTHER" id="PTHR43214:SF24">
    <property type="entry name" value="TRANSCRIPTIONAL REGULATORY PROTEIN NARL-RELATED"/>
    <property type="match status" value="1"/>
</dbReference>
<dbReference type="SUPFAM" id="SSF52172">
    <property type="entry name" value="CheY-like"/>
    <property type="match status" value="1"/>
</dbReference>
<dbReference type="Pfam" id="PF00072">
    <property type="entry name" value="Response_reg"/>
    <property type="match status" value="1"/>
</dbReference>
<evidence type="ECO:0000313" key="10">
    <source>
        <dbReference type="Proteomes" id="UP001251870"/>
    </source>
</evidence>
<dbReference type="SMART" id="SM00448">
    <property type="entry name" value="REC"/>
    <property type="match status" value="1"/>
</dbReference>
<gene>
    <name evidence="9" type="ORF">RIL96_11885</name>
</gene>
<proteinExistence type="predicted"/>
<reference evidence="9 10" key="1">
    <citation type="submission" date="2023-09" db="EMBL/GenBank/DDBJ databases">
        <title>Description of three actinobacteria isolated from air of manufacturing shop in a pharmaceutical factory.</title>
        <authorList>
            <person name="Zhang D.-F."/>
        </authorList>
    </citation>
    <scope>NUCLEOTIDE SEQUENCE [LARGE SCALE GENOMIC DNA]</scope>
    <source>
        <strain evidence="9 10">LY-0111</strain>
    </source>
</reference>
<dbReference type="EMBL" id="JAVKGR010000020">
    <property type="protein sequence ID" value="MDR8020262.1"/>
    <property type="molecule type" value="Genomic_DNA"/>
</dbReference>
<feature type="domain" description="HTH luxR-type" evidence="7">
    <location>
        <begin position="168"/>
        <end position="233"/>
    </location>
</feature>
<dbReference type="Gene3D" id="3.40.50.2300">
    <property type="match status" value="1"/>
</dbReference>
<dbReference type="CDD" id="cd17535">
    <property type="entry name" value="REC_NarL-like"/>
    <property type="match status" value="1"/>
</dbReference>
<organism evidence="9 10">
    <name type="scientific">Nesterenkonia aerolata</name>
    <dbReference type="NCBI Taxonomy" id="3074079"/>
    <lineage>
        <taxon>Bacteria</taxon>
        <taxon>Bacillati</taxon>
        <taxon>Actinomycetota</taxon>
        <taxon>Actinomycetes</taxon>
        <taxon>Micrococcales</taxon>
        <taxon>Micrococcaceae</taxon>
        <taxon>Nesterenkonia</taxon>
    </lineage>
</organism>
<dbReference type="RefSeq" id="WP_310549243.1">
    <property type="nucleotide sequence ID" value="NZ_JAVKGR010000020.1"/>
</dbReference>
<evidence type="ECO:0000256" key="3">
    <source>
        <dbReference type="ARBA" id="ARBA00023125"/>
    </source>
</evidence>
<name>A0ABU2DUT7_9MICC</name>
<evidence type="ECO:0000256" key="2">
    <source>
        <dbReference type="ARBA" id="ARBA00023015"/>
    </source>
</evidence>
<evidence type="ECO:0000256" key="1">
    <source>
        <dbReference type="ARBA" id="ARBA00022553"/>
    </source>
</evidence>
<dbReference type="PANTHER" id="PTHR43214">
    <property type="entry name" value="TWO-COMPONENT RESPONSE REGULATOR"/>
    <property type="match status" value="1"/>
</dbReference>
<sequence>MSDQQEPSETTTRVVLVDDQPLMRDGIATILGAQPDIEVVGSAGNGAEALEVVARQNPDVVCMDVEMPVMDGIEATAQMLQAQPGLQVIMLTTFDREDYLLRALQAGAGGFLLKTSSPEQLAAGIRTVASGEGLLAPEMTRSLIRHAVSGFHAGDTSTGQADDTGQAEDTEQSPLSEREEDVLIRVAQGLSNTEIAEQLFISAATVKTHISHVLAKLDLRNRVQAVAYAYESGLMDRGLMDRG</sequence>
<evidence type="ECO:0000259" key="7">
    <source>
        <dbReference type="PROSITE" id="PS50043"/>
    </source>
</evidence>
<dbReference type="SMART" id="SM00421">
    <property type="entry name" value="HTH_LUXR"/>
    <property type="match status" value="1"/>
</dbReference>
<dbReference type="InterPro" id="IPR016032">
    <property type="entry name" value="Sig_transdc_resp-reg_C-effctor"/>
</dbReference>
<protein>
    <submittedName>
        <fullName evidence="9">Response regulator transcription factor</fullName>
    </submittedName>
</protein>
<dbReference type="PROSITE" id="PS00622">
    <property type="entry name" value="HTH_LUXR_1"/>
    <property type="match status" value="1"/>
</dbReference>
<comment type="caution">
    <text evidence="9">The sequence shown here is derived from an EMBL/GenBank/DDBJ whole genome shotgun (WGS) entry which is preliminary data.</text>
</comment>
<accession>A0ABU2DUT7</accession>
<dbReference type="InterPro" id="IPR001789">
    <property type="entry name" value="Sig_transdc_resp-reg_receiver"/>
</dbReference>
<evidence type="ECO:0000256" key="4">
    <source>
        <dbReference type="ARBA" id="ARBA00023163"/>
    </source>
</evidence>
<dbReference type="Pfam" id="PF00196">
    <property type="entry name" value="GerE"/>
    <property type="match status" value="1"/>
</dbReference>
<dbReference type="InterPro" id="IPR011006">
    <property type="entry name" value="CheY-like_superfamily"/>
</dbReference>
<dbReference type="PROSITE" id="PS50110">
    <property type="entry name" value="RESPONSE_REGULATORY"/>
    <property type="match status" value="1"/>
</dbReference>
<dbReference type="PROSITE" id="PS50043">
    <property type="entry name" value="HTH_LUXR_2"/>
    <property type="match status" value="1"/>
</dbReference>
<dbReference type="InterPro" id="IPR000792">
    <property type="entry name" value="Tscrpt_reg_LuxR_C"/>
</dbReference>
<dbReference type="SUPFAM" id="SSF46894">
    <property type="entry name" value="C-terminal effector domain of the bipartite response regulators"/>
    <property type="match status" value="1"/>
</dbReference>
<evidence type="ECO:0000313" key="9">
    <source>
        <dbReference type="EMBL" id="MDR8020262.1"/>
    </source>
</evidence>
<feature type="region of interest" description="Disordered" evidence="6">
    <location>
        <begin position="154"/>
        <end position="179"/>
    </location>
</feature>
<evidence type="ECO:0000259" key="8">
    <source>
        <dbReference type="PROSITE" id="PS50110"/>
    </source>
</evidence>
<dbReference type="Proteomes" id="UP001251870">
    <property type="component" value="Unassembled WGS sequence"/>
</dbReference>
<dbReference type="PRINTS" id="PR00038">
    <property type="entry name" value="HTHLUXR"/>
</dbReference>
<dbReference type="InterPro" id="IPR039420">
    <property type="entry name" value="WalR-like"/>
</dbReference>
<keyword evidence="4" id="KW-0804">Transcription</keyword>